<proteinExistence type="predicted"/>
<keyword evidence="1" id="KW-1133">Transmembrane helix</keyword>
<feature type="transmembrane region" description="Helical" evidence="1">
    <location>
        <begin position="21"/>
        <end position="42"/>
    </location>
</feature>
<comment type="caution">
    <text evidence="2">The sequence shown here is derived from an EMBL/GenBank/DDBJ whole genome shotgun (WGS) entry which is preliminary data.</text>
</comment>
<keyword evidence="1" id="KW-0472">Membrane</keyword>
<evidence type="ECO:0000256" key="1">
    <source>
        <dbReference type="SAM" id="Phobius"/>
    </source>
</evidence>
<dbReference type="AlphaFoldDB" id="A0A9P6HUE3"/>
<dbReference type="OrthoDB" id="630188at2759"/>
<reference evidence="2" key="1">
    <citation type="journal article" date="2020" name="Nat. Commun.">
        <title>Large-scale genome sequencing of mycorrhizal fungi provides insights into the early evolution of symbiotic traits.</title>
        <authorList>
            <person name="Miyauchi S."/>
            <person name="Kiss E."/>
            <person name="Kuo A."/>
            <person name="Drula E."/>
            <person name="Kohler A."/>
            <person name="Sanchez-Garcia M."/>
            <person name="Morin E."/>
            <person name="Andreopoulos B."/>
            <person name="Barry K.W."/>
            <person name="Bonito G."/>
            <person name="Buee M."/>
            <person name="Carver A."/>
            <person name="Chen C."/>
            <person name="Cichocki N."/>
            <person name="Clum A."/>
            <person name="Culley D."/>
            <person name="Crous P.W."/>
            <person name="Fauchery L."/>
            <person name="Girlanda M."/>
            <person name="Hayes R.D."/>
            <person name="Keri Z."/>
            <person name="LaButti K."/>
            <person name="Lipzen A."/>
            <person name="Lombard V."/>
            <person name="Magnuson J."/>
            <person name="Maillard F."/>
            <person name="Murat C."/>
            <person name="Nolan M."/>
            <person name="Ohm R.A."/>
            <person name="Pangilinan J."/>
            <person name="Pereira M.F."/>
            <person name="Perotto S."/>
            <person name="Peter M."/>
            <person name="Pfister S."/>
            <person name="Riley R."/>
            <person name="Sitrit Y."/>
            <person name="Stielow J.B."/>
            <person name="Szollosi G."/>
            <person name="Zifcakova L."/>
            <person name="Stursova M."/>
            <person name="Spatafora J.W."/>
            <person name="Tedersoo L."/>
            <person name="Vaario L.M."/>
            <person name="Yamada A."/>
            <person name="Yan M."/>
            <person name="Wang P."/>
            <person name="Xu J."/>
            <person name="Bruns T."/>
            <person name="Baldrian P."/>
            <person name="Vilgalys R."/>
            <person name="Dunand C."/>
            <person name="Henrissat B."/>
            <person name="Grigoriev I.V."/>
            <person name="Hibbett D."/>
            <person name="Nagy L.G."/>
            <person name="Martin F.M."/>
        </authorList>
    </citation>
    <scope>NUCLEOTIDE SEQUENCE</scope>
    <source>
        <strain evidence="2">UH-Tt-Lm1</strain>
    </source>
</reference>
<keyword evidence="1" id="KW-0812">Transmembrane</keyword>
<accession>A0A9P6HUE3</accession>
<dbReference type="Proteomes" id="UP000736335">
    <property type="component" value="Unassembled WGS sequence"/>
</dbReference>
<evidence type="ECO:0000313" key="2">
    <source>
        <dbReference type="EMBL" id="KAF9792536.1"/>
    </source>
</evidence>
<reference evidence="2" key="2">
    <citation type="submission" date="2020-11" db="EMBL/GenBank/DDBJ databases">
        <authorList>
            <consortium name="DOE Joint Genome Institute"/>
            <person name="Kuo A."/>
            <person name="Miyauchi S."/>
            <person name="Kiss E."/>
            <person name="Drula E."/>
            <person name="Kohler A."/>
            <person name="Sanchez-Garcia M."/>
            <person name="Andreopoulos B."/>
            <person name="Barry K.W."/>
            <person name="Bonito G."/>
            <person name="Buee M."/>
            <person name="Carver A."/>
            <person name="Chen C."/>
            <person name="Cichocki N."/>
            <person name="Clum A."/>
            <person name="Culley D."/>
            <person name="Crous P.W."/>
            <person name="Fauchery L."/>
            <person name="Girlanda M."/>
            <person name="Hayes R."/>
            <person name="Keri Z."/>
            <person name="Labutti K."/>
            <person name="Lipzen A."/>
            <person name="Lombard V."/>
            <person name="Magnuson J."/>
            <person name="Maillard F."/>
            <person name="Morin E."/>
            <person name="Murat C."/>
            <person name="Nolan M."/>
            <person name="Ohm R."/>
            <person name="Pangilinan J."/>
            <person name="Pereira M."/>
            <person name="Perotto S."/>
            <person name="Peter M."/>
            <person name="Riley R."/>
            <person name="Sitrit Y."/>
            <person name="Stielow B."/>
            <person name="Szollosi G."/>
            <person name="Zifcakova L."/>
            <person name="Stursova M."/>
            <person name="Spatafora J.W."/>
            <person name="Tedersoo L."/>
            <person name="Vaario L.-M."/>
            <person name="Yamada A."/>
            <person name="Yan M."/>
            <person name="Wang P."/>
            <person name="Xu J."/>
            <person name="Bruns T."/>
            <person name="Baldrian P."/>
            <person name="Vilgalys R."/>
            <person name="Henrissat B."/>
            <person name="Grigoriev I.V."/>
            <person name="Hibbett D."/>
            <person name="Nagy L.G."/>
            <person name="Martin F.M."/>
        </authorList>
    </citation>
    <scope>NUCLEOTIDE SEQUENCE</scope>
    <source>
        <strain evidence="2">UH-Tt-Lm1</strain>
    </source>
</reference>
<dbReference type="GO" id="GO:0005794">
    <property type="term" value="C:Golgi apparatus"/>
    <property type="evidence" value="ECO:0007669"/>
    <property type="project" value="TreeGrafter"/>
</dbReference>
<dbReference type="PANTHER" id="PTHR32285">
    <property type="entry name" value="PROTEIN TRICHOME BIREFRINGENCE-LIKE 9-RELATED"/>
    <property type="match status" value="1"/>
</dbReference>
<name>A0A9P6HUE3_9AGAM</name>
<organism evidence="2 3">
    <name type="scientific">Thelephora terrestris</name>
    <dbReference type="NCBI Taxonomy" id="56493"/>
    <lineage>
        <taxon>Eukaryota</taxon>
        <taxon>Fungi</taxon>
        <taxon>Dikarya</taxon>
        <taxon>Basidiomycota</taxon>
        <taxon>Agaricomycotina</taxon>
        <taxon>Agaricomycetes</taxon>
        <taxon>Thelephorales</taxon>
        <taxon>Thelephoraceae</taxon>
        <taxon>Thelephora</taxon>
    </lineage>
</organism>
<dbReference type="PANTHER" id="PTHR32285:SF48">
    <property type="entry name" value="PROTEIN TRICHOME BIREFRINGENCE-LIKE 19"/>
    <property type="match status" value="1"/>
</dbReference>
<gene>
    <name evidence="2" type="ORF">BJ322DRAFT_1029767</name>
</gene>
<protein>
    <submittedName>
        <fullName evidence="2">Uncharacterized protein</fullName>
    </submittedName>
</protein>
<dbReference type="GO" id="GO:0016413">
    <property type="term" value="F:O-acetyltransferase activity"/>
    <property type="evidence" value="ECO:0007669"/>
    <property type="project" value="InterPro"/>
</dbReference>
<evidence type="ECO:0000313" key="3">
    <source>
        <dbReference type="Proteomes" id="UP000736335"/>
    </source>
</evidence>
<keyword evidence="3" id="KW-1185">Reference proteome</keyword>
<sequence length="436" mass="50078">MSSNYAWLNPRNPFTPRPTRFTLMLMGGASIVLTLMFAGYQYSDIQGLQPIIHADGTCPAEAYSAGSWKPAHKFPPGTKMKDRADAVGFAGFQGCAADREFFWHLASDRPEQWENRFPMAFDYLWSPGEGCDIRPLDREALVTDLVEKGGWLLIGDSVTENQFFSLSCLLYPHVRATPNYTENPYFERHWPQNLYLLPTSPLVSKLNFPEGFSIENTPLVTFRRVDVLLSREELEGLYNSIYSPGPDSPLFSDDAFYTLSPSEYVAQFMSEENNYQTMIVSSAGHWTTSVFQAARDPESKGGGIGHLLHFFQHATAMWADLVQRQLDKSDRKDRQVVVRAYLSGHENCHNNFKPYNKLHEYTAQWWNWNWISEYNDIFQWLLDSPLYPNIHFLSIDRPGMLRPDAHVTGDCLHLMTGSGVLEGWSHYIWHYITREI</sequence>
<dbReference type="InterPro" id="IPR029962">
    <property type="entry name" value="TBL"/>
</dbReference>
<dbReference type="EMBL" id="WIUZ02000001">
    <property type="protein sequence ID" value="KAF9792536.1"/>
    <property type="molecule type" value="Genomic_DNA"/>
</dbReference>